<dbReference type="AlphaFoldDB" id="A0A0M3J406"/>
<dbReference type="GO" id="GO:0005324">
    <property type="term" value="F:long-chain fatty acid transmembrane transporter activity"/>
    <property type="evidence" value="ECO:0007669"/>
    <property type="project" value="TreeGrafter"/>
</dbReference>
<dbReference type="EMBL" id="UYRR01002719">
    <property type="protein sequence ID" value="VDK19668.1"/>
    <property type="molecule type" value="Genomic_DNA"/>
</dbReference>
<evidence type="ECO:0000313" key="7">
    <source>
        <dbReference type="Proteomes" id="UP000267096"/>
    </source>
</evidence>
<dbReference type="InterPro" id="IPR011527">
    <property type="entry name" value="ABC1_TM_dom"/>
</dbReference>
<organism evidence="8">
    <name type="scientific">Anisakis simplex</name>
    <name type="common">Herring worm</name>
    <dbReference type="NCBI Taxonomy" id="6269"/>
    <lineage>
        <taxon>Eukaryota</taxon>
        <taxon>Metazoa</taxon>
        <taxon>Ecdysozoa</taxon>
        <taxon>Nematoda</taxon>
        <taxon>Chromadorea</taxon>
        <taxon>Rhabditida</taxon>
        <taxon>Spirurina</taxon>
        <taxon>Ascaridomorpha</taxon>
        <taxon>Ascaridoidea</taxon>
        <taxon>Anisakidae</taxon>
        <taxon>Anisakis</taxon>
        <taxon>Anisakis simplex complex</taxon>
    </lineage>
</organism>
<dbReference type="GO" id="GO:0006635">
    <property type="term" value="P:fatty acid beta-oxidation"/>
    <property type="evidence" value="ECO:0007669"/>
    <property type="project" value="TreeGrafter"/>
</dbReference>
<protein>
    <submittedName>
        <fullName evidence="8">ABC transmembrane type-1 domain-containing protein</fullName>
    </submittedName>
</protein>
<evidence type="ECO:0000259" key="5">
    <source>
        <dbReference type="Pfam" id="PF06472"/>
    </source>
</evidence>
<dbReference type="InterPro" id="IPR050835">
    <property type="entry name" value="ABC_transporter_sub-D"/>
</dbReference>
<keyword evidence="4" id="KW-0472">Membrane</keyword>
<dbReference type="GO" id="GO:0140359">
    <property type="term" value="F:ABC-type transporter activity"/>
    <property type="evidence" value="ECO:0007669"/>
    <property type="project" value="InterPro"/>
</dbReference>
<dbReference type="Proteomes" id="UP000267096">
    <property type="component" value="Unassembled WGS sequence"/>
</dbReference>
<proteinExistence type="predicted"/>
<dbReference type="GO" id="GO:0005778">
    <property type="term" value="C:peroxisomal membrane"/>
    <property type="evidence" value="ECO:0007669"/>
    <property type="project" value="TreeGrafter"/>
</dbReference>
<dbReference type="OrthoDB" id="422637at2759"/>
<keyword evidence="1" id="KW-0813">Transport</keyword>
<evidence type="ECO:0000256" key="3">
    <source>
        <dbReference type="ARBA" id="ARBA00022989"/>
    </source>
</evidence>
<keyword evidence="7" id="KW-1185">Reference proteome</keyword>
<dbReference type="PANTHER" id="PTHR11384:SF65">
    <property type="entry name" value="ABC TRANSPORTER DOMAIN-CONTAINING PROTEIN"/>
    <property type="match status" value="1"/>
</dbReference>
<dbReference type="GO" id="GO:0015910">
    <property type="term" value="P:long-chain fatty acid import into peroxisome"/>
    <property type="evidence" value="ECO:0007669"/>
    <property type="project" value="TreeGrafter"/>
</dbReference>
<evidence type="ECO:0000256" key="4">
    <source>
        <dbReference type="ARBA" id="ARBA00023136"/>
    </source>
</evidence>
<dbReference type="Pfam" id="PF06472">
    <property type="entry name" value="ABC_membrane_2"/>
    <property type="match status" value="1"/>
</dbReference>
<evidence type="ECO:0000313" key="8">
    <source>
        <dbReference type="WBParaSite" id="ASIM_0000227101-mRNA-1"/>
    </source>
</evidence>
<keyword evidence="2" id="KW-0812">Transmembrane</keyword>
<dbReference type="GO" id="GO:0005524">
    <property type="term" value="F:ATP binding"/>
    <property type="evidence" value="ECO:0007669"/>
    <property type="project" value="InterPro"/>
</dbReference>
<dbReference type="GO" id="GO:0007031">
    <property type="term" value="P:peroxisome organization"/>
    <property type="evidence" value="ECO:0007669"/>
    <property type="project" value="TreeGrafter"/>
</dbReference>
<reference evidence="6 7" key="2">
    <citation type="submission" date="2018-11" db="EMBL/GenBank/DDBJ databases">
        <authorList>
            <consortium name="Pathogen Informatics"/>
        </authorList>
    </citation>
    <scope>NUCLEOTIDE SEQUENCE [LARGE SCALE GENOMIC DNA]</scope>
</reference>
<feature type="domain" description="ABC transmembrane type-1" evidence="5">
    <location>
        <begin position="8"/>
        <end position="85"/>
    </location>
</feature>
<evidence type="ECO:0000313" key="6">
    <source>
        <dbReference type="EMBL" id="VDK19668.1"/>
    </source>
</evidence>
<dbReference type="PANTHER" id="PTHR11384">
    <property type="entry name" value="ATP-BINDING CASSETTE, SUB-FAMILY D MEMBER"/>
    <property type="match status" value="1"/>
</dbReference>
<name>A0A0M3J406_ANISI</name>
<dbReference type="GO" id="GO:0042760">
    <property type="term" value="P:very long-chain fatty acid catabolic process"/>
    <property type="evidence" value="ECO:0007669"/>
    <property type="project" value="TreeGrafter"/>
</dbReference>
<sequence length="217" mass="24542">MGERGELLRYKHVSIRNNAESVALYNAEGFEAEQCRSLFNELLRRQMAFMNWKLPNLCGLFVFWQQLFDYYGAILTYSIQYIPIFILHSYDDKKPDELGKIISNNAFFYIMLVNSFTRLIDVALNFGEMAGILQRVAEIEKAAESNANSSVEREEGGDEVSTETQTVCVAEGSSVLNLDECDILMEMNGVTYGVASDLDCVLIRGVGDLDWVLIRGE</sequence>
<keyword evidence="3" id="KW-1133">Transmembrane helix</keyword>
<evidence type="ECO:0000256" key="2">
    <source>
        <dbReference type="ARBA" id="ARBA00022692"/>
    </source>
</evidence>
<evidence type="ECO:0000256" key="1">
    <source>
        <dbReference type="ARBA" id="ARBA00022448"/>
    </source>
</evidence>
<gene>
    <name evidence="6" type="ORF">ASIM_LOCUS2139</name>
</gene>
<accession>A0A0M3J406</accession>
<dbReference type="WBParaSite" id="ASIM_0000227101-mRNA-1">
    <property type="protein sequence ID" value="ASIM_0000227101-mRNA-1"/>
    <property type="gene ID" value="ASIM_0000227101"/>
</dbReference>
<reference evidence="8" key="1">
    <citation type="submission" date="2017-02" db="UniProtKB">
        <authorList>
            <consortium name="WormBaseParasite"/>
        </authorList>
    </citation>
    <scope>IDENTIFICATION</scope>
</reference>